<dbReference type="InterPro" id="IPR035919">
    <property type="entry name" value="EAL_sf"/>
</dbReference>
<proteinExistence type="predicted"/>
<organism evidence="5 6">
    <name type="scientific">Georhizobium profundi</name>
    <dbReference type="NCBI Taxonomy" id="2341112"/>
    <lineage>
        <taxon>Bacteria</taxon>
        <taxon>Pseudomonadati</taxon>
        <taxon>Pseudomonadota</taxon>
        <taxon>Alphaproteobacteria</taxon>
        <taxon>Hyphomicrobiales</taxon>
        <taxon>Rhizobiaceae</taxon>
        <taxon>Georhizobium</taxon>
    </lineage>
</organism>
<keyword evidence="1" id="KW-0812">Transmembrane</keyword>
<evidence type="ECO:0000259" key="4">
    <source>
        <dbReference type="PROSITE" id="PS50887"/>
    </source>
</evidence>
<evidence type="ECO:0000256" key="1">
    <source>
        <dbReference type="SAM" id="Phobius"/>
    </source>
</evidence>
<dbReference type="Gene3D" id="3.30.70.270">
    <property type="match status" value="1"/>
</dbReference>
<dbReference type="AlphaFoldDB" id="A0A3Q8XRC2"/>
<feature type="domain" description="EAL" evidence="3">
    <location>
        <begin position="512"/>
        <end position="763"/>
    </location>
</feature>
<dbReference type="PANTHER" id="PTHR44757">
    <property type="entry name" value="DIGUANYLATE CYCLASE DGCP"/>
    <property type="match status" value="1"/>
</dbReference>
<feature type="transmembrane region" description="Helical" evidence="1">
    <location>
        <begin position="33"/>
        <end position="51"/>
    </location>
</feature>
<feature type="transmembrane region" description="Helical" evidence="1">
    <location>
        <begin position="124"/>
        <end position="143"/>
    </location>
</feature>
<dbReference type="Gene3D" id="3.30.450.20">
    <property type="entry name" value="PAS domain"/>
    <property type="match status" value="1"/>
</dbReference>
<dbReference type="PANTHER" id="PTHR44757:SF2">
    <property type="entry name" value="BIOFILM ARCHITECTURE MAINTENANCE PROTEIN MBAA"/>
    <property type="match status" value="1"/>
</dbReference>
<accession>A0A3Q8XRC2</accession>
<dbReference type="Pfam" id="PF00563">
    <property type="entry name" value="EAL"/>
    <property type="match status" value="1"/>
</dbReference>
<dbReference type="EMBL" id="CP032509">
    <property type="protein sequence ID" value="AZN73228.1"/>
    <property type="molecule type" value="Genomic_DNA"/>
</dbReference>
<name>A0A3Q8XRC2_9HYPH</name>
<dbReference type="SMART" id="SM00091">
    <property type="entry name" value="PAS"/>
    <property type="match status" value="1"/>
</dbReference>
<evidence type="ECO:0000313" key="6">
    <source>
        <dbReference type="Proteomes" id="UP000268192"/>
    </source>
</evidence>
<dbReference type="PROSITE" id="PS50887">
    <property type="entry name" value="GGDEF"/>
    <property type="match status" value="1"/>
</dbReference>
<dbReference type="SUPFAM" id="SSF141868">
    <property type="entry name" value="EAL domain-like"/>
    <property type="match status" value="1"/>
</dbReference>
<keyword evidence="1" id="KW-1133">Transmembrane helix</keyword>
<dbReference type="SMART" id="SM00052">
    <property type="entry name" value="EAL"/>
    <property type="match status" value="1"/>
</dbReference>
<feature type="transmembrane region" description="Helical" evidence="1">
    <location>
        <begin position="99"/>
        <end position="118"/>
    </location>
</feature>
<dbReference type="InterPro" id="IPR035965">
    <property type="entry name" value="PAS-like_dom_sf"/>
</dbReference>
<feature type="domain" description="GGDEF" evidence="4">
    <location>
        <begin position="370"/>
        <end position="503"/>
    </location>
</feature>
<dbReference type="PROSITE" id="PS50883">
    <property type="entry name" value="EAL"/>
    <property type="match status" value="1"/>
</dbReference>
<feature type="transmembrane region" description="Helical" evidence="1">
    <location>
        <begin position="150"/>
        <end position="168"/>
    </location>
</feature>
<dbReference type="InterPro" id="IPR000014">
    <property type="entry name" value="PAS"/>
</dbReference>
<dbReference type="CDD" id="cd01948">
    <property type="entry name" value="EAL"/>
    <property type="match status" value="1"/>
</dbReference>
<dbReference type="InterPro" id="IPR001633">
    <property type="entry name" value="EAL_dom"/>
</dbReference>
<feature type="domain" description="PAS" evidence="2">
    <location>
        <begin position="213"/>
        <end position="256"/>
    </location>
</feature>
<evidence type="ECO:0000259" key="3">
    <source>
        <dbReference type="PROSITE" id="PS50883"/>
    </source>
</evidence>
<dbReference type="InterPro" id="IPR000160">
    <property type="entry name" value="GGDEF_dom"/>
</dbReference>
<dbReference type="SUPFAM" id="SSF55785">
    <property type="entry name" value="PYP-like sensor domain (PAS domain)"/>
    <property type="match status" value="1"/>
</dbReference>
<dbReference type="Pfam" id="PF12860">
    <property type="entry name" value="PAS_7"/>
    <property type="match status" value="1"/>
</dbReference>
<dbReference type="NCBIfam" id="TIGR00254">
    <property type="entry name" value="GGDEF"/>
    <property type="match status" value="1"/>
</dbReference>
<dbReference type="OrthoDB" id="9814202at2"/>
<dbReference type="SUPFAM" id="SSF55073">
    <property type="entry name" value="Nucleotide cyclase"/>
    <property type="match status" value="1"/>
</dbReference>
<gene>
    <name evidence="5" type="ORF">D5400_19775</name>
</gene>
<dbReference type="Gene3D" id="3.20.20.450">
    <property type="entry name" value="EAL domain"/>
    <property type="match status" value="1"/>
</dbReference>
<keyword evidence="6" id="KW-1185">Reference proteome</keyword>
<evidence type="ECO:0000313" key="5">
    <source>
        <dbReference type="EMBL" id="AZN73228.1"/>
    </source>
</evidence>
<feature type="transmembrane region" description="Helical" evidence="1">
    <location>
        <begin position="57"/>
        <end position="79"/>
    </location>
</feature>
<keyword evidence="1" id="KW-0472">Membrane</keyword>
<dbReference type="KEGG" id="abaw:D5400_19775"/>
<dbReference type="CDD" id="cd01949">
    <property type="entry name" value="GGDEF"/>
    <property type="match status" value="1"/>
</dbReference>
<dbReference type="Proteomes" id="UP000268192">
    <property type="component" value="Chromosome"/>
</dbReference>
<dbReference type="RefSeq" id="WP_126011931.1">
    <property type="nucleotide sequence ID" value="NZ_CP032509.1"/>
</dbReference>
<sequence length="785" mass="86688">MWNAERPETAKSEERLPTDVYLSFVRSLYGNRSTTVAGIATHIIVSLAIYTKVGDPMFIAFAAMFAAVGAGRVALMRVFDTVDFTGADHAFIWKWEFRYIVGTAIVSLVLGSMAAYSSFAVREYFAEIASIALGLAAMISVVGRNYGSRITVNLMSLLLFGPIAVGLIMTGDPYRALLAVLVIPLVLTTRSMANGVRDFLYQTVLGKRAVLVMAERLDMALNNMSHGLVMLDEDRRIVLANRKVARLFNLKGPEVVHDRKLSVVFRHAVRSGAITRELSNQILNSIDELYDGHRSRCLIKVSDDLYLEFSARRRSGGDGVVLIFENVTARIKADEKINYLARYDSLTGLPNRYHFADLVRDQLAGMDGSDMVALVVIDIDDFKHVNDTLGHVAGDRLLCELSSRLKLVEPHRIISSRFGGDEFVLLIRDADTATDVSRVMGAIFDALSGVYIVQGNKLFASVSAGLVLARRSGFVLDELQIKADLALHESKKRDKNTWTVFAESMDEKYRLRQILKKDLRLAIEQRSLTLVYQPMFSADGLRLARCEALSRWQHPTLGPISPGDYIPLAEEMGIVPLITDFMLQTACRDAASWPGNLAVSVNLSALDLRNRDIVRLVTDALGSSGLAPERLEVEVTESAFVEDAVAARDILNELRMLGVTIAIDDFGTGYSNLSYLNSLPVTKVKIDRSFVRDVTKSSKNFKLLSGIVYLAREMDLEVTVEGVETEEQLRMVCATGHVDLIQGFIFGKPLPKSSIRELAAKSVADTKPASTVVPKGSTSASRIRR</sequence>
<dbReference type="InterPro" id="IPR029787">
    <property type="entry name" value="Nucleotide_cyclase"/>
</dbReference>
<protein>
    <submittedName>
        <fullName evidence="5">EAL domain-containing protein</fullName>
    </submittedName>
</protein>
<dbReference type="SMART" id="SM00267">
    <property type="entry name" value="GGDEF"/>
    <property type="match status" value="1"/>
</dbReference>
<dbReference type="InterPro" id="IPR043128">
    <property type="entry name" value="Rev_trsase/Diguanyl_cyclase"/>
</dbReference>
<dbReference type="Pfam" id="PF00990">
    <property type="entry name" value="GGDEF"/>
    <property type="match status" value="1"/>
</dbReference>
<evidence type="ECO:0000259" key="2">
    <source>
        <dbReference type="PROSITE" id="PS50112"/>
    </source>
</evidence>
<dbReference type="InterPro" id="IPR052155">
    <property type="entry name" value="Biofilm_reg_signaling"/>
</dbReference>
<reference evidence="5 6" key="1">
    <citation type="submission" date="2018-09" db="EMBL/GenBank/DDBJ databases">
        <title>Marinorhizobium profundi gen. nov., sp. nov., isolated from a deep-sea sediment sample from the New Britain Trench and proposal of Marinorhizobiaceae fam. nov. in the order Rhizobiales of the class Alphaproteobacteria.</title>
        <authorList>
            <person name="Cao J."/>
        </authorList>
    </citation>
    <scope>NUCLEOTIDE SEQUENCE [LARGE SCALE GENOMIC DNA]</scope>
    <source>
        <strain evidence="5 6">WS11</strain>
    </source>
</reference>
<dbReference type="PROSITE" id="PS50112">
    <property type="entry name" value="PAS"/>
    <property type="match status" value="1"/>
</dbReference>